<evidence type="ECO:0000259" key="2">
    <source>
        <dbReference type="Pfam" id="PF21686"/>
    </source>
</evidence>
<feature type="domain" description="DNA ligase D polymerase" evidence="2">
    <location>
        <begin position="28"/>
        <end position="263"/>
    </location>
</feature>
<comment type="caution">
    <text evidence="3">The sequence shown here is derived from an EMBL/GenBank/DDBJ whole genome shotgun (WGS) entry which is preliminary data.</text>
</comment>
<reference evidence="3 4" key="1">
    <citation type="submission" date="2020-10" db="EMBL/GenBank/DDBJ databases">
        <title>Sequencing the genomes of 1000 actinobacteria strains.</title>
        <authorList>
            <person name="Klenk H.-P."/>
        </authorList>
    </citation>
    <scope>NUCLEOTIDE SEQUENCE [LARGE SCALE GENOMIC DNA]</scope>
    <source>
        <strain evidence="3 4">DSM 45157</strain>
    </source>
</reference>
<sequence length="307" mass="34162">MRTTVRAGRRKVEVKHAEKPLFGPDGATKADLADYYARIAPLMLPLVRDRPVALERFPDGIDDPGFLSQHPPHPKWIRTVWTSSGRMMECQEAAALVWCADQAAITLHTWSSRTPRLGLPDRMVLDLDPVGEGEDAFESCRDAAWSVREVLTELGLAAYVMTTGSRGLHVHSPLRPEVGDLEVRRLAKAVADRVAARAPEEWTTRVRKAARHGRMFVDYLRNGPAQLAVAPYSVRARPGAPVAAPVTWEELDQLTSSRDFTIDLERQECPFAGMRRHARSPRRALSLLDRGEGGVVPRPRTSRGEGE</sequence>
<gene>
    <name evidence="3" type="ORF">H4W79_004037</name>
</gene>
<dbReference type="PANTHER" id="PTHR42705:SF2">
    <property type="entry name" value="BIFUNCTIONAL NON-HOMOLOGOUS END JOINING PROTEIN LIGD"/>
    <property type="match status" value="1"/>
</dbReference>
<dbReference type="RefSeq" id="WP_191274366.1">
    <property type="nucleotide sequence ID" value="NZ_BMXJ01000007.1"/>
</dbReference>
<dbReference type="NCBIfam" id="TIGR02778">
    <property type="entry name" value="ligD_pol"/>
    <property type="match status" value="1"/>
</dbReference>
<dbReference type="InterPro" id="IPR014145">
    <property type="entry name" value="LigD_pol_dom"/>
</dbReference>
<dbReference type="PANTHER" id="PTHR42705">
    <property type="entry name" value="BIFUNCTIONAL NON-HOMOLOGOUS END JOINING PROTEIN LIGD"/>
    <property type="match status" value="1"/>
</dbReference>
<keyword evidence="3" id="KW-0436">Ligase</keyword>
<accession>A0ABR9HLI2</accession>
<dbReference type="Pfam" id="PF21686">
    <property type="entry name" value="LigD_Prim-Pol"/>
    <property type="match status" value="1"/>
</dbReference>
<dbReference type="InterPro" id="IPR052171">
    <property type="entry name" value="NHEJ_LigD"/>
</dbReference>
<keyword evidence="4" id="KW-1185">Reference proteome</keyword>
<dbReference type="CDD" id="cd04861">
    <property type="entry name" value="LigD_Pol_like"/>
    <property type="match status" value="1"/>
</dbReference>
<dbReference type="Proteomes" id="UP000598217">
    <property type="component" value="Unassembled WGS sequence"/>
</dbReference>
<evidence type="ECO:0000313" key="4">
    <source>
        <dbReference type="Proteomes" id="UP000598217"/>
    </source>
</evidence>
<dbReference type="EC" id="6.5.1.1" evidence="3"/>
<organism evidence="3 4">
    <name type="scientific">Nocardiopsis terrae</name>
    <dbReference type="NCBI Taxonomy" id="372655"/>
    <lineage>
        <taxon>Bacteria</taxon>
        <taxon>Bacillati</taxon>
        <taxon>Actinomycetota</taxon>
        <taxon>Actinomycetes</taxon>
        <taxon>Streptosporangiales</taxon>
        <taxon>Nocardiopsidaceae</taxon>
        <taxon>Nocardiopsis</taxon>
    </lineage>
</organism>
<dbReference type="GO" id="GO:0003910">
    <property type="term" value="F:DNA ligase (ATP) activity"/>
    <property type="evidence" value="ECO:0007669"/>
    <property type="project" value="UniProtKB-EC"/>
</dbReference>
<feature type="region of interest" description="Disordered" evidence="1">
    <location>
        <begin position="288"/>
        <end position="307"/>
    </location>
</feature>
<protein>
    <submittedName>
        <fullName evidence="3">Bifunctional non-homologous end joining protein LigD</fullName>
        <ecNumber evidence="3">6.5.1.1</ecNumber>
    </submittedName>
</protein>
<evidence type="ECO:0000256" key="1">
    <source>
        <dbReference type="SAM" id="MobiDB-lite"/>
    </source>
</evidence>
<dbReference type="Gene3D" id="3.90.920.10">
    <property type="entry name" value="DNA primase, PRIM domain"/>
    <property type="match status" value="1"/>
</dbReference>
<evidence type="ECO:0000313" key="3">
    <source>
        <dbReference type="EMBL" id="MBE1459823.1"/>
    </source>
</evidence>
<dbReference type="EMBL" id="JADBDY010000001">
    <property type="protein sequence ID" value="MBE1459823.1"/>
    <property type="molecule type" value="Genomic_DNA"/>
</dbReference>
<proteinExistence type="predicted"/>
<name>A0ABR9HLI2_9ACTN</name>